<protein>
    <submittedName>
        <fullName evidence="2">Uncharacterized protein</fullName>
    </submittedName>
</protein>
<reference evidence="2" key="1">
    <citation type="submission" date="2022-11" db="UniProtKB">
        <authorList>
            <consortium name="WormBaseParasite"/>
        </authorList>
    </citation>
    <scope>IDENTIFICATION</scope>
</reference>
<evidence type="ECO:0000313" key="2">
    <source>
        <dbReference type="WBParaSite" id="PDA_v2.g15720.t1"/>
    </source>
</evidence>
<keyword evidence="1" id="KW-1185">Reference proteome</keyword>
<dbReference type="Proteomes" id="UP000887578">
    <property type="component" value="Unplaced"/>
</dbReference>
<dbReference type="AlphaFoldDB" id="A0A914PC34"/>
<proteinExistence type="predicted"/>
<name>A0A914PC34_9BILA</name>
<accession>A0A914PC34</accession>
<evidence type="ECO:0000313" key="1">
    <source>
        <dbReference type="Proteomes" id="UP000887578"/>
    </source>
</evidence>
<sequence length="103" mass="11823">MPQIPFSLKWTIPENRLIPLKDSENGRLDSDYVSNIPGFKYKLTIFPNGFNEEYRGKTRISLTLNLGNVKKVEADYIISIESANFLFKDHVNFEKSCGSQTFS</sequence>
<dbReference type="WBParaSite" id="PDA_v2.g15720.t1">
    <property type="protein sequence ID" value="PDA_v2.g15720.t1"/>
    <property type="gene ID" value="PDA_v2.g15720"/>
</dbReference>
<organism evidence="1 2">
    <name type="scientific">Panagrolaimus davidi</name>
    <dbReference type="NCBI Taxonomy" id="227884"/>
    <lineage>
        <taxon>Eukaryota</taxon>
        <taxon>Metazoa</taxon>
        <taxon>Ecdysozoa</taxon>
        <taxon>Nematoda</taxon>
        <taxon>Chromadorea</taxon>
        <taxon>Rhabditida</taxon>
        <taxon>Tylenchina</taxon>
        <taxon>Panagrolaimomorpha</taxon>
        <taxon>Panagrolaimoidea</taxon>
        <taxon>Panagrolaimidae</taxon>
        <taxon>Panagrolaimus</taxon>
    </lineage>
</organism>